<evidence type="ECO:0000256" key="2">
    <source>
        <dbReference type="ARBA" id="ARBA00006730"/>
    </source>
</evidence>
<dbReference type="InterPro" id="IPR006076">
    <property type="entry name" value="FAD-dep_OxRdtase"/>
</dbReference>
<dbReference type="Gene3D" id="3.30.9.10">
    <property type="entry name" value="D-Amino Acid Oxidase, subunit A, domain 2"/>
    <property type="match status" value="1"/>
</dbReference>
<organism evidence="8 9">
    <name type="scientific">Saccharata proteae CBS 121410</name>
    <dbReference type="NCBI Taxonomy" id="1314787"/>
    <lineage>
        <taxon>Eukaryota</taxon>
        <taxon>Fungi</taxon>
        <taxon>Dikarya</taxon>
        <taxon>Ascomycota</taxon>
        <taxon>Pezizomycotina</taxon>
        <taxon>Dothideomycetes</taxon>
        <taxon>Dothideomycetes incertae sedis</taxon>
        <taxon>Botryosphaeriales</taxon>
        <taxon>Saccharataceae</taxon>
        <taxon>Saccharata</taxon>
    </lineage>
</organism>
<dbReference type="OrthoDB" id="2015447at2759"/>
<protein>
    <submittedName>
        <fullName evidence="8">Nucleotide-binding domain-containing protein</fullName>
    </submittedName>
</protein>
<sequence length="374" mass="40731">MNSANDQNLIAVIGAGVIGLQTAVSLLEHGYAVIIIAKHLPGDLTIEYTSPWAGADWRTQASPEEPEIRAWEIETYNKWFEMIEKEKGESDPAKKSGIAQFTYQGYWTFQHPEISAGPANIWCAPQMHNFKVLPTTSLAPDIIAGVSHDCISIDTAKYLQYLADRVRSLGGVILRAPLPTSSGLSGALLTAERIIRSNSVTRPVNAFVNATGIGARDLVPDPAVYPIRGQTVSVRGTAHQISTVVRADVGSYVIPRGRSGITILGGTRQPDNWNPDPEPETTKLILESCKKLAPELLNEKGEFEVLRVNVGRRPGRRGGPRVEVEEVGTEEGRRIVVHEYGHAGAGYQNSFGSAGKVVRLLDEYFAEQRASAKL</sequence>
<dbReference type="GO" id="GO:0019478">
    <property type="term" value="P:D-amino acid catabolic process"/>
    <property type="evidence" value="ECO:0007669"/>
    <property type="project" value="TreeGrafter"/>
</dbReference>
<gene>
    <name evidence="8" type="ORF">K490DRAFT_66665</name>
</gene>
<comment type="caution">
    <text evidence="8">The sequence shown here is derived from an EMBL/GenBank/DDBJ whole genome shotgun (WGS) entry which is preliminary data.</text>
</comment>
<dbReference type="SUPFAM" id="SSF54373">
    <property type="entry name" value="FAD-linked reductases, C-terminal domain"/>
    <property type="match status" value="1"/>
</dbReference>
<evidence type="ECO:0000256" key="6">
    <source>
        <dbReference type="PIRSR" id="PIRSR000189-1"/>
    </source>
</evidence>
<feature type="binding site" evidence="6">
    <location>
        <begin position="49"/>
        <end position="50"/>
    </location>
    <ligand>
        <name>FAD</name>
        <dbReference type="ChEBI" id="CHEBI:57692"/>
    </ligand>
</feature>
<dbReference type="GO" id="GO:0005737">
    <property type="term" value="C:cytoplasm"/>
    <property type="evidence" value="ECO:0007669"/>
    <property type="project" value="TreeGrafter"/>
</dbReference>
<dbReference type="SUPFAM" id="SSF51971">
    <property type="entry name" value="Nucleotide-binding domain"/>
    <property type="match status" value="1"/>
</dbReference>
<name>A0A9P4LYZ6_9PEZI</name>
<feature type="binding site" evidence="6">
    <location>
        <position position="252"/>
    </location>
    <ligand>
        <name>D-dopa</name>
        <dbReference type="ChEBI" id="CHEBI:149689"/>
    </ligand>
</feature>
<feature type="binding site" evidence="6">
    <location>
        <position position="313"/>
    </location>
    <ligand>
        <name>D-serine</name>
        <dbReference type="ChEBI" id="CHEBI:35247"/>
    </ligand>
</feature>
<evidence type="ECO:0000256" key="4">
    <source>
        <dbReference type="ARBA" id="ARBA00022827"/>
    </source>
</evidence>
<dbReference type="Proteomes" id="UP000799776">
    <property type="component" value="Unassembled WGS sequence"/>
</dbReference>
<feature type="binding site" evidence="6">
    <location>
        <position position="344"/>
    </location>
    <ligand>
        <name>D-dopa</name>
        <dbReference type="ChEBI" id="CHEBI:149689"/>
    </ligand>
</feature>
<feature type="binding site" evidence="6">
    <location>
        <position position="211"/>
    </location>
    <ligand>
        <name>FAD</name>
        <dbReference type="ChEBI" id="CHEBI:57692"/>
    </ligand>
</feature>
<evidence type="ECO:0000313" key="9">
    <source>
        <dbReference type="Proteomes" id="UP000799776"/>
    </source>
</evidence>
<dbReference type="Gene3D" id="3.40.50.720">
    <property type="entry name" value="NAD(P)-binding Rossmann-like Domain"/>
    <property type="match status" value="1"/>
</dbReference>
<dbReference type="GO" id="GO:0071949">
    <property type="term" value="F:FAD binding"/>
    <property type="evidence" value="ECO:0007669"/>
    <property type="project" value="InterPro"/>
</dbReference>
<proteinExistence type="inferred from homology"/>
<dbReference type="PANTHER" id="PTHR11530">
    <property type="entry name" value="D-AMINO ACID OXIDASE"/>
    <property type="match status" value="1"/>
</dbReference>
<evidence type="ECO:0000256" key="5">
    <source>
        <dbReference type="ARBA" id="ARBA00023002"/>
    </source>
</evidence>
<comment type="cofactor">
    <cofactor evidence="1 6">
        <name>FAD</name>
        <dbReference type="ChEBI" id="CHEBI:57692"/>
    </cofactor>
</comment>
<dbReference type="PANTHER" id="PTHR11530:SF11">
    <property type="entry name" value="D-ASPARTATE OXIDASE"/>
    <property type="match status" value="1"/>
</dbReference>
<dbReference type="Pfam" id="PF01266">
    <property type="entry name" value="DAO"/>
    <property type="match status" value="1"/>
</dbReference>
<keyword evidence="4 6" id="KW-0274">FAD</keyword>
<dbReference type="AlphaFoldDB" id="A0A9P4LYZ6"/>
<comment type="similarity">
    <text evidence="2">Belongs to the DAMOX/DASOX family.</text>
</comment>
<evidence type="ECO:0000256" key="1">
    <source>
        <dbReference type="ARBA" id="ARBA00001974"/>
    </source>
</evidence>
<dbReference type="GO" id="GO:0003884">
    <property type="term" value="F:D-amino-acid oxidase activity"/>
    <property type="evidence" value="ECO:0007669"/>
    <property type="project" value="InterPro"/>
</dbReference>
<keyword evidence="3" id="KW-0285">Flavoprotein</keyword>
<dbReference type="PIRSF" id="PIRSF000189">
    <property type="entry name" value="D-aa_oxidase"/>
    <property type="match status" value="1"/>
</dbReference>
<feature type="domain" description="FAD dependent oxidoreductase" evidence="7">
    <location>
        <begin position="10"/>
        <end position="357"/>
    </location>
</feature>
<keyword evidence="9" id="KW-1185">Reference proteome</keyword>
<dbReference type="EMBL" id="ML978724">
    <property type="protein sequence ID" value="KAF2086473.1"/>
    <property type="molecule type" value="Genomic_DNA"/>
</dbReference>
<evidence type="ECO:0000259" key="7">
    <source>
        <dbReference type="Pfam" id="PF01266"/>
    </source>
</evidence>
<keyword evidence="5" id="KW-0560">Oxidoreductase</keyword>
<evidence type="ECO:0000256" key="3">
    <source>
        <dbReference type="ARBA" id="ARBA00022630"/>
    </source>
</evidence>
<accession>A0A9P4LYZ6</accession>
<dbReference type="InterPro" id="IPR023209">
    <property type="entry name" value="DAO"/>
</dbReference>
<evidence type="ECO:0000313" key="8">
    <source>
        <dbReference type="EMBL" id="KAF2086473.1"/>
    </source>
</evidence>
<reference evidence="8" key="1">
    <citation type="journal article" date="2020" name="Stud. Mycol.">
        <title>101 Dothideomycetes genomes: a test case for predicting lifestyles and emergence of pathogens.</title>
        <authorList>
            <person name="Haridas S."/>
            <person name="Albert R."/>
            <person name="Binder M."/>
            <person name="Bloem J."/>
            <person name="Labutti K."/>
            <person name="Salamov A."/>
            <person name="Andreopoulos B."/>
            <person name="Baker S."/>
            <person name="Barry K."/>
            <person name="Bills G."/>
            <person name="Bluhm B."/>
            <person name="Cannon C."/>
            <person name="Castanera R."/>
            <person name="Culley D."/>
            <person name="Daum C."/>
            <person name="Ezra D."/>
            <person name="Gonzalez J."/>
            <person name="Henrissat B."/>
            <person name="Kuo A."/>
            <person name="Liang C."/>
            <person name="Lipzen A."/>
            <person name="Lutzoni F."/>
            <person name="Magnuson J."/>
            <person name="Mondo S."/>
            <person name="Nolan M."/>
            <person name="Ohm R."/>
            <person name="Pangilinan J."/>
            <person name="Park H.-J."/>
            <person name="Ramirez L."/>
            <person name="Alfaro M."/>
            <person name="Sun H."/>
            <person name="Tritt A."/>
            <person name="Yoshinaga Y."/>
            <person name="Zwiers L.-H."/>
            <person name="Turgeon B."/>
            <person name="Goodwin S."/>
            <person name="Spatafora J."/>
            <person name="Crous P."/>
            <person name="Grigoriev I."/>
        </authorList>
    </citation>
    <scope>NUCLEOTIDE SEQUENCE</scope>
    <source>
        <strain evidence="8">CBS 121410</strain>
    </source>
</reference>